<dbReference type="PATRIC" id="fig|1449351.3.peg.3563"/>
<gene>
    <name evidence="2" type="ORF">RISW2_13440</name>
</gene>
<dbReference type="STRING" id="1449351.RISW2_13440"/>
<sequence>MSTDPRVCILMNGRSGSGDAAELEKRFEAAFERHPGRFELRVLSPRSGIADACQRALKDGFGTIAAAGGDGTIAAVAGQVAGSGRRFGIVPQGTFNYVARGFDIPEDLDEAVDLIATGETRPLPVGEVNGQIFLNNASLGVYPQVLETREGTYRRWGRSRLAAHWSLILTVLSFRSPMRMKVTAGGREVRRKTPLAFVARSAFQLEQFGLEGADEVRAGRFALFLAPDCTRWQLLARAFRLAVRGMELDRDFELFTGEEIVIETLRRRTQTVAMDGERVTLRAPFRFRMHRDVLHTILPPERPAAPE</sequence>
<reference evidence="2 3" key="1">
    <citation type="submission" date="2014-01" db="EMBL/GenBank/DDBJ databases">
        <title>Roseivivax isoporae LMG 25204 Genome Sequencing.</title>
        <authorList>
            <person name="Lai Q."/>
            <person name="Li G."/>
            <person name="Shao Z."/>
        </authorList>
    </citation>
    <scope>NUCLEOTIDE SEQUENCE [LARGE SCALE GENOMIC DNA]</scope>
    <source>
        <strain evidence="2 3">LMG 25204</strain>
    </source>
</reference>
<dbReference type="InterPro" id="IPR016064">
    <property type="entry name" value="NAD/diacylglycerol_kinase_sf"/>
</dbReference>
<evidence type="ECO:0000259" key="1">
    <source>
        <dbReference type="PROSITE" id="PS50146"/>
    </source>
</evidence>
<dbReference type="Gene3D" id="3.40.50.10330">
    <property type="entry name" value="Probable inorganic polyphosphate/atp-NAD kinase, domain 1"/>
    <property type="match status" value="1"/>
</dbReference>
<dbReference type="Pfam" id="PF00781">
    <property type="entry name" value="DAGK_cat"/>
    <property type="match status" value="1"/>
</dbReference>
<dbReference type="InterPro" id="IPR001206">
    <property type="entry name" value="Diacylglycerol_kinase_cat_dom"/>
</dbReference>
<keyword evidence="2" id="KW-0808">Transferase</keyword>
<dbReference type="Proteomes" id="UP000023430">
    <property type="component" value="Unassembled WGS sequence"/>
</dbReference>
<proteinExistence type="predicted"/>
<feature type="domain" description="DAGKc" evidence="1">
    <location>
        <begin position="2"/>
        <end position="132"/>
    </location>
</feature>
<dbReference type="PROSITE" id="PS50146">
    <property type="entry name" value="DAGK"/>
    <property type="match status" value="1"/>
</dbReference>
<dbReference type="InterPro" id="IPR050187">
    <property type="entry name" value="Lipid_Phosphate_FormReg"/>
</dbReference>
<dbReference type="EMBL" id="JAME01000031">
    <property type="protein sequence ID" value="ETX27527.1"/>
    <property type="molecule type" value="Genomic_DNA"/>
</dbReference>
<dbReference type="Gene3D" id="2.60.200.40">
    <property type="match status" value="1"/>
</dbReference>
<evidence type="ECO:0000313" key="2">
    <source>
        <dbReference type="EMBL" id="ETX27527.1"/>
    </source>
</evidence>
<keyword evidence="2" id="KW-0418">Kinase</keyword>
<organism evidence="2 3">
    <name type="scientific">Roseivivax isoporae LMG 25204</name>
    <dbReference type="NCBI Taxonomy" id="1449351"/>
    <lineage>
        <taxon>Bacteria</taxon>
        <taxon>Pseudomonadati</taxon>
        <taxon>Pseudomonadota</taxon>
        <taxon>Alphaproteobacteria</taxon>
        <taxon>Rhodobacterales</taxon>
        <taxon>Roseobacteraceae</taxon>
        <taxon>Roseivivax</taxon>
    </lineage>
</organism>
<protein>
    <submittedName>
        <fullName evidence="2">Diacylglycerol kinase</fullName>
    </submittedName>
</protein>
<dbReference type="PANTHER" id="PTHR12358:SF54">
    <property type="entry name" value="SPHINGOSINE KINASE RELATED PROTEIN"/>
    <property type="match status" value="1"/>
</dbReference>
<dbReference type="InterPro" id="IPR017438">
    <property type="entry name" value="ATP-NAD_kinase_N"/>
</dbReference>
<evidence type="ECO:0000313" key="3">
    <source>
        <dbReference type="Proteomes" id="UP000023430"/>
    </source>
</evidence>
<dbReference type="PANTHER" id="PTHR12358">
    <property type="entry name" value="SPHINGOSINE KINASE"/>
    <property type="match status" value="1"/>
</dbReference>
<name>X7F3S6_9RHOB</name>
<dbReference type="AlphaFoldDB" id="X7F3S6"/>
<keyword evidence="3" id="KW-1185">Reference proteome</keyword>
<dbReference type="SUPFAM" id="SSF111331">
    <property type="entry name" value="NAD kinase/diacylglycerol kinase-like"/>
    <property type="match status" value="1"/>
</dbReference>
<dbReference type="GO" id="GO:0016301">
    <property type="term" value="F:kinase activity"/>
    <property type="evidence" value="ECO:0007669"/>
    <property type="project" value="UniProtKB-KW"/>
</dbReference>
<comment type="caution">
    <text evidence="2">The sequence shown here is derived from an EMBL/GenBank/DDBJ whole genome shotgun (WGS) entry which is preliminary data.</text>
</comment>
<dbReference type="eggNOG" id="COG1597">
    <property type="taxonomic scope" value="Bacteria"/>
</dbReference>
<accession>X7F3S6</accession>